<keyword evidence="4" id="KW-1185">Reference proteome</keyword>
<dbReference type="GeneID" id="37022013"/>
<dbReference type="InParanoid" id="A0A316VMM5"/>
<feature type="domain" description="Peptidase S9A N-terminal" evidence="2">
    <location>
        <begin position="58"/>
        <end position="307"/>
    </location>
</feature>
<dbReference type="SUPFAM" id="SSF50993">
    <property type="entry name" value="Peptidase/esterase 'gauge' domain"/>
    <property type="match status" value="1"/>
</dbReference>
<organism evidence="3 4">
    <name type="scientific">Meira miltonrushii</name>
    <dbReference type="NCBI Taxonomy" id="1280837"/>
    <lineage>
        <taxon>Eukaryota</taxon>
        <taxon>Fungi</taxon>
        <taxon>Dikarya</taxon>
        <taxon>Basidiomycota</taxon>
        <taxon>Ustilaginomycotina</taxon>
        <taxon>Exobasidiomycetes</taxon>
        <taxon>Exobasidiales</taxon>
        <taxon>Brachybasidiaceae</taxon>
        <taxon>Meira</taxon>
    </lineage>
</organism>
<dbReference type="InterPro" id="IPR051167">
    <property type="entry name" value="Prolyl_oligopep/macrocyclase"/>
</dbReference>
<dbReference type="Pfam" id="PF02897">
    <property type="entry name" value="Peptidase_S9_N"/>
    <property type="match status" value="1"/>
</dbReference>
<dbReference type="Gene3D" id="2.130.10.120">
    <property type="entry name" value="Prolyl oligopeptidase, N-terminal domain"/>
    <property type="match status" value="1"/>
</dbReference>
<dbReference type="EMBL" id="KZ819602">
    <property type="protein sequence ID" value="PWN36815.1"/>
    <property type="molecule type" value="Genomic_DNA"/>
</dbReference>
<dbReference type="AlphaFoldDB" id="A0A316VMM5"/>
<name>A0A316VMM5_9BASI</name>
<feature type="chain" id="PRO_5016395592" evidence="1">
    <location>
        <begin position="27"/>
        <end position="307"/>
    </location>
</feature>
<accession>A0A316VMM5</accession>
<dbReference type="OrthoDB" id="248387at2759"/>
<reference evidence="3 4" key="1">
    <citation type="journal article" date="2018" name="Mol. Biol. Evol.">
        <title>Broad Genomic Sampling Reveals a Smut Pathogenic Ancestry of the Fungal Clade Ustilaginomycotina.</title>
        <authorList>
            <person name="Kijpornyongpan T."/>
            <person name="Mondo S.J."/>
            <person name="Barry K."/>
            <person name="Sandor L."/>
            <person name="Lee J."/>
            <person name="Lipzen A."/>
            <person name="Pangilinan J."/>
            <person name="LaButti K."/>
            <person name="Hainaut M."/>
            <person name="Henrissat B."/>
            <person name="Grigoriev I.V."/>
            <person name="Spatafora J.W."/>
            <person name="Aime M.C."/>
        </authorList>
    </citation>
    <scope>NUCLEOTIDE SEQUENCE [LARGE SCALE GENOMIC DNA]</scope>
    <source>
        <strain evidence="3 4">MCA 3882</strain>
    </source>
</reference>
<sequence length="307" mass="34938">MHRLLSLSLLAALLTISLVHIGHVEGQRSAWNIKQNPFPKAKRVSKTLSYRSAKAKGNVTLADPYQWLQNDDDPDTKTFIADQKKLTETFISKCASIKQIEQSVREAFNYDDYSEMIFFDDAKVPFWFYSVVRPNEERKTYYIATPEEMEAARKANFPNPPGKKYLQEAALSPNATATILYFATSLDRTMIAYLVVEADAGSGTWYIRKLDSPLVNPKKIVPGGEGRLPDAIPNGYQDLRWTLDSKGFFYEQFSTPTNDTNSNPRAVVRNHQIGTPYEKDITLVQPDADPNNYWFLDYSADGRWLVV</sequence>
<dbReference type="GO" id="GO:0005829">
    <property type="term" value="C:cytosol"/>
    <property type="evidence" value="ECO:0007669"/>
    <property type="project" value="TreeGrafter"/>
</dbReference>
<dbReference type="InterPro" id="IPR029058">
    <property type="entry name" value="AB_hydrolase_fold"/>
</dbReference>
<dbReference type="PANTHER" id="PTHR42881">
    <property type="entry name" value="PROLYL ENDOPEPTIDASE"/>
    <property type="match status" value="1"/>
</dbReference>
<dbReference type="Gene3D" id="3.40.50.1820">
    <property type="entry name" value="alpha/beta hydrolase"/>
    <property type="match status" value="1"/>
</dbReference>
<evidence type="ECO:0000313" key="3">
    <source>
        <dbReference type="EMBL" id="PWN36815.1"/>
    </source>
</evidence>
<dbReference type="Proteomes" id="UP000245771">
    <property type="component" value="Unassembled WGS sequence"/>
</dbReference>
<dbReference type="GO" id="GO:0004252">
    <property type="term" value="F:serine-type endopeptidase activity"/>
    <property type="evidence" value="ECO:0007669"/>
    <property type="project" value="InterPro"/>
</dbReference>
<keyword evidence="1" id="KW-0732">Signal</keyword>
<protein>
    <submittedName>
        <fullName evidence="3">Prolyl oligopeptidase</fullName>
    </submittedName>
</protein>
<dbReference type="RefSeq" id="XP_025357117.1">
    <property type="nucleotide sequence ID" value="XM_025500232.1"/>
</dbReference>
<dbReference type="InterPro" id="IPR023302">
    <property type="entry name" value="Pept_S9A_N"/>
</dbReference>
<dbReference type="PANTHER" id="PTHR42881:SF2">
    <property type="entry name" value="PROLYL ENDOPEPTIDASE"/>
    <property type="match status" value="1"/>
</dbReference>
<feature type="signal peptide" evidence="1">
    <location>
        <begin position="1"/>
        <end position="26"/>
    </location>
</feature>
<gene>
    <name evidence="3" type="ORF">FA14DRAFT_169760</name>
</gene>
<evidence type="ECO:0000259" key="2">
    <source>
        <dbReference type="Pfam" id="PF02897"/>
    </source>
</evidence>
<proteinExistence type="predicted"/>
<evidence type="ECO:0000256" key="1">
    <source>
        <dbReference type="SAM" id="SignalP"/>
    </source>
</evidence>
<evidence type="ECO:0000313" key="4">
    <source>
        <dbReference type="Proteomes" id="UP000245771"/>
    </source>
</evidence>
<dbReference type="GO" id="GO:0070012">
    <property type="term" value="F:oligopeptidase activity"/>
    <property type="evidence" value="ECO:0007669"/>
    <property type="project" value="TreeGrafter"/>
</dbReference>